<keyword evidence="4" id="KW-0238">DNA-binding</keyword>
<dbReference type="GO" id="GO:0003700">
    <property type="term" value="F:DNA-binding transcription factor activity"/>
    <property type="evidence" value="ECO:0007669"/>
    <property type="project" value="InterPro"/>
</dbReference>
<evidence type="ECO:0000256" key="4">
    <source>
        <dbReference type="ARBA" id="ARBA00023125"/>
    </source>
</evidence>
<proteinExistence type="predicted"/>
<evidence type="ECO:0000256" key="3">
    <source>
        <dbReference type="ARBA" id="ARBA00023054"/>
    </source>
</evidence>
<dbReference type="PROSITE" id="PS51519">
    <property type="entry name" value="RWP_RK"/>
    <property type="match status" value="1"/>
</dbReference>
<keyword evidence="2" id="KW-0805">Transcription regulation</keyword>
<evidence type="ECO:0000256" key="1">
    <source>
        <dbReference type="ARBA" id="ARBA00004049"/>
    </source>
</evidence>
<evidence type="ECO:0000256" key="7">
    <source>
        <dbReference type="SAM" id="MobiDB-lite"/>
    </source>
</evidence>
<dbReference type="InterPro" id="IPR003035">
    <property type="entry name" value="RWP-RK_dom"/>
</dbReference>
<feature type="compositionally biased region" description="Low complexity" evidence="7">
    <location>
        <begin position="51"/>
        <end position="70"/>
    </location>
</feature>
<dbReference type="AlphaFoldDB" id="A0A7S0HFR4"/>
<keyword evidence="5" id="KW-0804">Transcription</keyword>
<dbReference type="EMBL" id="HBEO01011406">
    <property type="protein sequence ID" value="CAD8479294.1"/>
    <property type="molecule type" value="Transcribed_RNA"/>
</dbReference>
<keyword evidence="6" id="KW-0539">Nucleus</keyword>
<dbReference type="InterPro" id="IPR044607">
    <property type="entry name" value="RKD-like"/>
</dbReference>
<name>A0A7S0HFR4_9CRYP</name>
<feature type="compositionally biased region" description="Low complexity" evidence="7">
    <location>
        <begin position="171"/>
        <end position="184"/>
    </location>
</feature>
<dbReference type="GO" id="GO:0003677">
    <property type="term" value="F:DNA binding"/>
    <property type="evidence" value="ECO:0007669"/>
    <property type="project" value="UniProtKB-KW"/>
</dbReference>
<organism evidence="9">
    <name type="scientific">Hanusia phi</name>
    <dbReference type="NCBI Taxonomy" id="3032"/>
    <lineage>
        <taxon>Eukaryota</taxon>
        <taxon>Cryptophyceae</taxon>
        <taxon>Pyrenomonadales</taxon>
        <taxon>Geminigeraceae</taxon>
        <taxon>Hanusia</taxon>
    </lineage>
</organism>
<keyword evidence="3" id="KW-0175">Coiled coil</keyword>
<comment type="function">
    <text evidence="1">Putative transcription factor.</text>
</comment>
<gene>
    <name evidence="9" type="ORF">HPHI1048_LOCUS7875</name>
</gene>
<reference evidence="9" key="1">
    <citation type="submission" date="2021-01" db="EMBL/GenBank/DDBJ databases">
        <authorList>
            <person name="Corre E."/>
            <person name="Pelletier E."/>
            <person name="Niang G."/>
            <person name="Scheremetjew M."/>
            <person name="Finn R."/>
            <person name="Kale V."/>
            <person name="Holt S."/>
            <person name="Cochrane G."/>
            <person name="Meng A."/>
            <person name="Brown T."/>
            <person name="Cohen L."/>
        </authorList>
    </citation>
    <scope>NUCLEOTIDE SEQUENCE</scope>
    <source>
        <strain evidence="9">CCMP325</strain>
    </source>
</reference>
<protein>
    <recommendedName>
        <fullName evidence="8">RWP-RK domain-containing protein</fullName>
    </recommendedName>
</protein>
<evidence type="ECO:0000256" key="6">
    <source>
        <dbReference type="ARBA" id="ARBA00023242"/>
    </source>
</evidence>
<dbReference type="PANTHER" id="PTHR46373:SF2">
    <property type="entry name" value="RWP-RK DOMAIN-CONTAINING PROTEIN"/>
    <property type="match status" value="1"/>
</dbReference>
<dbReference type="PANTHER" id="PTHR46373">
    <property type="entry name" value="PROTEIN RKD4"/>
    <property type="match status" value="1"/>
</dbReference>
<feature type="region of interest" description="Disordered" evidence="7">
    <location>
        <begin position="46"/>
        <end position="81"/>
    </location>
</feature>
<evidence type="ECO:0000256" key="2">
    <source>
        <dbReference type="ARBA" id="ARBA00023015"/>
    </source>
</evidence>
<dbReference type="Pfam" id="PF02042">
    <property type="entry name" value="RWP-RK"/>
    <property type="match status" value="1"/>
</dbReference>
<feature type="compositionally biased region" description="Low complexity" evidence="7">
    <location>
        <begin position="196"/>
        <end position="208"/>
    </location>
</feature>
<evidence type="ECO:0000259" key="8">
    <source>
        <dbReference type="PROSITE" id="PS51519"/>
    </source>
</evidence>
<sequence length="335" mass="37240">MLGRQEPHVMIGNQIRYHNLWRNPLLQEPPYPRPDQTMHRNLVESMSTDYSVSQTSSPNSASPSSSSSTSKKSRKRTRLLPNCEDVTIFPRRKAGQDKLGSNRPPIVITRQVLESHFNMPQQQVCKKLGICATVIKKVCRQLGIEKWPFKGNKIILRKQGLAPPKKSDNEAPALSSAPSSQPSSFTPVAAPSHVKSAPSSQPARSAASVTDTPINTARALAPQPQAARKNVGADQFPSIEESEVDWRLLGSYQQVKTEHMDPLERLLGLSNHSSDVPKQDLSKVLPGDEAVEEDDQSFDLSWLVSPEQARIAHEIDDRDMFDRFKHSSEAVDVDN</sequence>
<evidence type="ECO:0000313" key="9">
    <source>
        <dbReference type="EMBL" id="CAD8479294.1"/>
    </source>
</evidence>
<feature type="region of interest" description="Disordered" evidence="7">
    <location>
        <begin position="161"/>
        <end position="212"/>
    </location>
</feature>
<feature type="domain" description="RWP-RK" evidence="8">
    <location>
        <begin position="92"/>
        <end position="175"/>
    </location>
</feature>
<evidence type="ECO:0000256" key="5">
    <source>
        <dbReference type="ARBA" id="ARBA00023163"/>
    </source>
</evidence>
<accession>A0A7S0HFR4</accession>